<feature type="domain" description="TnsA endonuclease N-terminal" evidence="1">
    <location>
        <begin position="62"/>
        <end position="156"/>
    </location>
</feature>
<accession>A0ABU1ZH71</accession>
<dbReference type="InterPro" id="IPR011856">
    <property type="entry name" value="tRNA_endonuc-like_dom_sf"/>
</dbReference>
<evidence type="ECO:0000313" key="2">
    <source>
        <dbReference type="EMBL" id="MDR7299016.1"/>
    </source>
</evidence>
<protein>
    <recommendedName>
        <fullName evidence="1">TnsA endonuclease N-terminal domain-containing protein</fullName>
    </recommendedName>
</protein>
<dbReference type="RefSeq" id="WP_310348384.1">
    <property type="nucleotide sequence ID" value="NZ_JAVDXQ010000006.1"/>
</dbReference>
<proteinExistence type="predicted"/>
<dbReference type="Pfam" id="PF08722">
    <property type="entry name" value="Tn7_TnsA-like_N"/>
    <property type="match status" value="1"/>
</dbReference>
<dbReference type="InterPro" id="IPR011335">
    <property type="entry name" value="Restrct_endonuc-II-like"/>
</dbReference>
<gene>
    <name evidence="2" type="ORF">J2X16_004384</name>
</gene>
<dbReference type="CDD" id="cd22362">
    <property type="entry name" value="TnsA_endonuclease-like"/>
    <property type="match status" value="1"/>
</dbReference>
<dbReference type="InterPro" id="IPR014833">
    <property type="entry name" value="TnsA_N"/>
</dbReference>
<dbReference type="Gene3D" id="3.40.1350.10">
    <property type="match status" value="1"/>
</dbReference>
<name>A0ABU1ZH71_9BURK</name>
<sequence>MLRWIRAGYGQGEGDGFKPFLYVRDVPSEGTSSMVRSRITGRTHHYLSSGEFSVHLLAEYSRTIVDIREQYALLPWEETQEIAAKLGIKHPVIPFTKTPSVLTTDLLLSFKEPDGVRLVAVSFKLEKDLTPRTLEKLLLERAYWNRRGITWQLVTDKNLPTIRAGNLRFFENAIRNQDALRSGVDPEAFSRRFEQVWTPDRPFIDILSGASNAFNVDSNVGHGLLGAAVWQRKSRLNIDDTPIAHKSYVTLTK</sequence>
<dbReference type="SUPFAM" id="SSF52980">
    <property type="entry name" value="Restriction endonuclease-like"/>
    <property type="match status" value="1"/>
</dbReference>
<organism evidence="2 3">
    <name type="scientific">Pelomonas aquatica</name>
    <dbReference type="NCBI Taxonomy" id="431058"/>
    <lineage>
        <taxon>Bacteria</taxon>
        <taxon>Pseudomonadati</taxon>
        <taxon>Pseudomonadota</taxon>
        <taxon>Betaproteobacteria</taxon>
        <taxon>Burkholderiales</taxon>
        <taxon>Sphaerotilaceae</taxon>
        <taxon>Roseateles</taxon>
    </lineage>
</organism>
<comment type="caution">
    <text evidence="2">The sequence shown here is derived from an EMBL/GenBank/DDBJ whole genome shotgun (WGS) entry which is preliminary data.</text>
</comment>
<keyword evidence="3" id="KW-1185">Reference proteome</keyword>
<dbReference type="Proteomes" id="UP001180536">
    <property type="component" value="Unassembled WGS sequence"/>
</dbReference>
<evidence type="ECO:0000259" key="1">
    <source>
        <dbReference type="Pfam" id="PF08722"/>
    </source>
</evidence>
<dbReference type="EMBL" id="JAVDXQ010000006">
    <property type="protein sequence ID" value="MDR7299016.1"/>
    <property type="molecule type" value="Genomic_DNA"/>
</dbReference>
<evidence type="ECO:0000313" key="3">
    <source>
        <dbReference type="Proteomes" id="UP001180536"/>
    </source>
</evidence>
<reference evidence="2 3" key="1">
    <citation type="submission" date="2023-07" db="EMBL/GenBank/DDBJ databases">
        <title>Sorghum-associated microbial communities from plants grown in Nebraska, USA.</title>
        <authorList>
            <person name="Schachtman D."/>
        </authorList>
    </citation>
    <scope>NUCLEOTIDE SEQUENCE [LARGE SCALE GENOMIC DNA]</scope>
    <source>
        <strain evidence="2 3">BE310</strain>
    </source>
</reference>